<dbReference type="OrthoDB" id="3404379at2"/>
<comment type="caution">
    <text evidence="2">The sequence shown here is derived from an EMBL/GenBank/DDBJ whole genome shotgun (WGS) entry which is preliminary data.</text>
</comment>
<keyword evidence="3" id="KW-1185">Reference proteome</keyword>
<dbReference type="InterPro" id="IPR019933">
    <property type="entry name" value="DivIVA_domain"/>
</dbReference>
<dbReference type="Gene3D" id="6.10.250.660">
    <property type="match status" value="1"/>
</dbReference>
<feature type="compositionally biased region" description="Polar residues" evidence="1">
    <location>
        <begin position="99"/>
        <end position="116"/>
    </location>
</feature>
<protein>
    <submittedName>
        <fullName evidence="2">DivIVA domain-containing protein</fullName>
    </submittedName>
</protein>
<organism evidence="2 3">
    <name type="scientific">Actinacidiphila oryziradicis</name>
    <dbReference type="NCBI Taxonomy" id="2571141"/>
    <lineage>
        <taxon>Bacteria</taxon>
        <taxon>Bacillati</taxon>
        <taxon>Actinomycetota</taxon>
        <taxon>Actinomycetes</taxon>
        <taxon>Kitasatosporales</taxon>
        <taxon>Streptomycetaceae</taxon>
        <taxon>Actinacidiphila</taxon>
    </lineage>
</organism>
<evidence type="ECO:0000313" key="2">
    <source>
        <dbReference type="EMBL" id="TKA10626.1"/>
    </source>
</evidence>
<sequence length="116" mass="12411">MFWFMLIALVAVVAGVALAVLGDGGPLRDVEPDRLDHRLPEERAVGRADIDGLRLPVALRGYRMTDVDDVLDRLSAELAERDARIAELEAERAGAQATALGSSSLLGQPQDGQPHG</sequence>
<proteinExistence type="predicted"/>
<dbReference type="RefSeq" id="WP_136724696.1">
    <property type="nucleotide sequence ID" value="NZ_SUMC01000013.1"/>
</dbReference>
<gene>
    <name evidence="2" type="ORF">FCI23_16785</name>
</gene>
<dbReference type="AlphaFoldDB" id="A0A4U0SLV0"/>
<accession>A0A4U0SLV0</accession>
<dbReference type="NCBIfam" id="TIGR03544">
    <property type="entry name" value="DivI1A_domain"/>
    <property type="match status" value="1"/>
</dbReference>
<evidence type="ECO:0000313" key="3">
    <source>
        <dbReference type="Proteomes" id="UP000305778"/>
    </source>
</evidence>
<name>A0A4U0SLV0_9ACTN</name>
<reference evidence="2 3" key="1">
    <citation type="submission" date="2019-04" db="EMBL/GenBank/DDBJ databases">
        <title>Streptomyces oryziradicis sp. nov., a novel actinomycete isolated from rhizosphere soil of rice (Oryza sativa L.).</title>
        <authorList>
            <person name="Li C."/>
        </authorList>
    </citation>
    <scope>NUCLEOTIDE SEQUENCE [LARGE SCALE GENOMIC DNA]</scope>
    <source>
        <strain evidence="2 3">NEAU-C40</strain>
    </source>
</reference>
<evidence type="ECO:0000256" key="1">
    <source>
        <dbReference type="SAM" id="MobiDB-lite"/>
    </source>
</evidence>
<feature type="region of interest" description="Disordered" evidence="1">
    <location>
        <begin position="96"/>
        <end position="116"/>
    </location>
</feature>
<dbReference type="EMBL" id="SUMC01000013">
    <property type="protein sequence ID" value="TKA10626.1"/>
    <property type="molecule type" value="Genomic_DNA"/>
</dbReference>
<dbReference type="Proteomes" id="UP000305778">
    <property type="component" value="Unassembled WGS sequence"/>
</dbReference>